<dbReference type="PROSITE" id="PS50977">
    <property type="entry name" value="HTH_TETR_2"/>
    <property type="match status" value="1"/>
</dbReference>
<dbReference type="PANTHER" id="PTHR30055">
    <property type="entry name" value="HTH-TYPE TRANSCRIPTIONAL REGULATOR RUTR"/>
    <property type="match status" value="1"/>
</dbReference>
<dbReference type="InterPro" id="IPR001647">
    <property type="entry name" value="HTH_TetR"/>
</dbReference>
<dbReference type="GO" id="GO:0003700">
    <property type="term" value="F:DNA-binding transcription factor activity"/>
    <property type="evidence" value="ECO:0007669"/>
    <property type="project" value="TreeGrafter"/>
</dbReference>
<protein>
    <submittedName>
        <fullName evidence="6">TetR family transcriptional regulator</fullName>
    </submittedName>
</protein>
<feature type="DNA-binding region" description="H-T-H motif" evidence="4">
    <location>
        <begin position="59"/>
        <end position="78"/>
    </location>
</feature>
<dbReference type="PANTHER" id="PTHR30055:SF238">
    <property type="entry name" value="MYCOFACTOCIN BIOSYNTHESIS TRANSCRIPTIONAL REGULATOR MFTR-RELATED"/>
    <property type="match status" value="1"/>
</dbReference>
<dbReference type="GO" id="GO:0000976">
    <property type="term" value="F:transcription cis-regulatory region binding"/>
    <property type="evidence" value="ECO:0007669"/>
    <property type="project" value="TreeGrafter"/>
</dbReference>
<keyword evidence="3" id="KW-0804">Transcription</keyword>
<keyword evidence="7" id="KW-1185">Reference proteome</keyword>
<comment type="caution">
    <text evidence="6">The sequence shown here is derived from an EMBL/GenBank/DDBJ whole genome shotgun (WGS) entry which is preliminary data.</text>
</comment>
<dbReference type="InterPro" id="IPR009057">
    <property type="entry name" value="Homeodomain-like_sf"/>
</dbReference>
<proteinExistence type="predicted"/>
<evidence type="ECO:0000313" key="7">
    <source>
        <dbReference type="Proteomes" id="UP000274515"/>
    </source>
</evidence>
<evidence type="ECO:0000256" key="3">
    <source>
        <dbReference type="ARBA" id="ARBA00023163"/>
    </source>
</evidence>
<feature type="domain" description="HTH tetR-type" evidence="5">
    <location>
        <begin position="36"/>
        <end position="96"/>
    </location>
</feature>
<dbReference type="AlphaFoldDB" id="A0A3R8PXQ4"/>
<accession>A0A3R8PXQ4</accession>
<keyword evidence="1" id="KW-0805">Transcription regulation</keyword>
<dbReference type="EMBL" id="RSAA01000020">
    <property type="protein sequence ID" value="RRO14140.1"/>
    <property type="molecule type" value="Genomic_DNA"/>
</dbReference>
<dbReference type="Pfam" id="PF00440">
    <property type="entry name" value="TetR_N"/>
    <property type="match status" value="1"/>
</dbReference>
<dbReference type="OrthoDB" id="4214267at2"/>
<dbReference type="SUPFAM" id="SSF46689">
    <property type="entry name" value="Homeodomain-like"/>
    <property type="match status" value="1"/>
</dbReference>
<name>A0A3R8PXQ4_9PSEU</name>
<gene>
    <name evidence="6" type="ORF">EIL87_20510</name>
</gene>
<dbReference type="Gene3D" id="1.10.10.60">
    <property type="entry name" value="Homeodomain-like"/>
    <property type="match status" value="1"/>
</dbReference>
<evidence type="ECO:0000256" key="4">
    <source>
        <dbReference type="PROSITE-ProRule" id="PRU00335"/>
    </source>
</evidence>
<evidence type="ECO:0000313" key="6">
    <source>
        <dbReference type="EMBL" id="RRO14140.1"/>
    </source>
</evidence>
<organism evidence="6 7">
    <name type="scientific">Saccharopolyspora rhizosphaerae</name>
    <dbReference type="NCBI Taxonomy" id="2492662"/>
    <lineage>
        <taxon>Bacteria</taxon>
        <taxon>Bacillati</taxon>
        <taxon>Actinomycetota</taxon>
        <taxon>Actinomycetes</taxon>
        <taxon>Pseudonocardiales</taxon>
        <taxon>Pseudonocardiaceae</taxon>
        <taxon>Saccharopolyspora</taxon>
    </lineage>
</organism>
<dbReference type="InterPro" id="IPR050109">
    <property type="entry name" value="HTH-type_TetR-like_transc_reg"/>
</dbReference>
<keyword evidence="2 4" id="KW-0238">DNA-binding</keyword>
<evidence type="ECO:0000256" key="2">
    <source>
        <dbReference type="ARBA" id="ARBA00023125"/>
    </source>
</evidence>
<dbReference type="Gene3D" id="1.10.357.10">
    <property type="entry name" value="Tetracycline Repressor, domain 2"/>
    <property type="match status" value="1"/>
</dbReference>
<reference evidence="6 7" key="1">
    <citation type="submission" date="2018-11" db="EMBL/GenBank/DDBJ databases">
        <title>Saccharopolyspora rhizosphaerae sp. nov., an actinomycete isolated from rhizosphere soil in Thailand.</title>
        <authorList>
            <person name="Intra B."/>
            <person name="Euanorasetr J."/>
            <person name="Take A."/>
            <person name="Inahashi Y."/>
            <person name="Mori M."/>
            <person name="Panbangred W."/>
            <person name="Matsumoto A."/>
        </authorList>
    </citation>
    <scope>NUCLEOTIDE SEQUENCE [LARGE SCALE GENOMIC DNA]</scope>
    <source>
        <strain evidence="6 7">H219</strain>
    </source>
</reference>
<sequence>MSPKIFAVPLTCTGVRYGRRVSHSDAPAPQRGRPTVLDRAAIAAATFRLWSERGYADVGWKDIAEATGVSVRTLVRHFAHKSDIAWLGVPAATRRLRHALHEVPDDVPVDDAVRRAIVASIADDPMTPAGPDWIRVVCSEPELAGTAPTAYRPWIAELAGFLRERVPGITPACATAVASGYQAATFAALVSWCGTGSHDRAADAADEALSWMSVRRG</sequence>
<evidence type="ECO:0000256" key="1">
    <source>
        <dbReference type="ARBA" id="ARBA00023015"/>
    </source>
</evidence>
<dbReference type="PRINTS" id="PR00455">
    <property type="entry name" value="HTHTETR"/>
</dbReference>
<dbReference type="Proteomes" id="UP000274515">
    <property type="component" value="Unassembled WGS sequence"/>
</dbReference>
<evidence type="ECO:0000259" key="5">
    <source>
        <dbReference type="PROSITE" id="PS50977"/>
    </source>
</evidence>